<dbReference type="GO" id="GO:0030145">
    <property type="term" value="F:manganese ion binding"/>
    <property type="evidence" value="ECO:0007669"/>
    <property type="project" value="InterPro"/>
</dbReference>
<evidence type="ECO:0000256" key="3">
    <source>
        <dbReference type="ARBA" id="ARBA00022670"/>
    </source>
</evidence>
<keyword evidence="3" id="KW-0645">Protease</keyword>
<dbReference type="GO" id="GO:0070006">
    <property type="term" value="F:metalloaminopeptidase activity"/>
    <property type="evidence" value="ECO:0007669"/>
    <property type="project" value="InterPro"/>
</dbReference>
<name>A0AAU9FBE0_DROMD</name>
<dbReference type="SUPFAM" id="SSF53187">
    <property type="entry name" value="Zn-dependent exopeptidases"/>
    <property type="match status" value="1"/>
</dbReference>
<evidence type="ECO:0000256" key="4">
    <source>
        <dbReference type="ARBA" id="ARBA00022801"/>
    </source>
</evidence>
<evidence type="ECO:0000313" key="6">
    <source>
        <dbReference type="EMBL" id="BFF92998.1"/>
    </source>
</evidence>
<gene>
    <name evidence="6" type="ORF">DMAD_10934</name>
</gene>
<dbReference type="GO" id="GO:0006508">
    <property type="term" value="P:proteolysis"/>
    <property type="evidence" value="ECO:0007669"/>
    <property type="project" value="UniProtKB-KW"/>
</dbReference>
<proteinExistence type="inferred from homology"/>
<evidence type="ECO:0000259" key="5">
    <source>
        <dbReference type="PROSITE" id="PS00631"/>
    </source>
</evidence>
<dbReference type="Gene3D" id="3.40.630.10">
    <property type="entry name" value="Zn peptidases"/>
    <property type="match status" value="1"/>
</dbReference>
<protein>
    <submittedName>
        <fullName evidence="6">Aminopeptidase W07G4.4</fullName>
    </submittedName>
</protein>
<dbReference type="PROSITE" id="PS00631">
    <property type="entry name" value="CYTOSOL_AP"/>
    <property type="match status" value="1"/>
</dbReference>
<dbReference type="PANTHER" id="PTHR11963">
    <property type="entry name" value="LEUCINE AMINOPEPTIDASE-RELATED"/>
    <property type="match status" value="1"/>
</dbReference>
<organism evidence="6 7">
    <name type="scientific">Drosophila madeirensis</name>
    <name type="common">Fruit fly</name>
    <dbReference type="NCBI Taxonomy" id="30013"/>
    <lineage>
        <taxon>Eukaryota</taxon>
        <taxon>Metazoa</taxon>
        <taxon>Ecdysozoa</taxon>
        <taxon>Arthropoda</taxon>
        <taxon>Hexapoda</taxon>
        <taxon>Insecta</taxon>
        <taxon>Pterygota</taxon>
        <taxon>Neoptera</taxon>
        <taxon>Endopterygota</taxon>
        <taxon>Diptera</taxon>
        <taxon>Brachycera</taxon>
        <taxon>Muscomorpha</taxon>
        <taxon>Ephydroidea</taxon>
        <taxon>Drosophilidae</taxon>
        <taxon>Drosophila</taxon>
        <taxon>Sophophora</taxon>
    </lineage>
</organism>
<comment type="similarity">
    <text evidence="1">Belongs to the peptidase M17 family.</text>
</comment>
<dbReference type="AlphaFoldDB" id="A0AAU9FBE0"/>
<dbReference type="GO" id="GO:0005737">
    <property type="term" value="C:cytoplasm"/>
    <property type="evidence" value="ECO:0007669"/>
    <property type="project" value="InterPro"/>
</dbReference>
<keyword evidence="2 6" id="KW-0031">Aminopeptidase</keyword>
<dbReference type="CDD" id="cd00433">
    <property type="entry name" value="Peptidase_M17"/>
    <property type="match status" value="1"/>
</dbReference>
<sequence length="508" mass="55043">MGIEKFVPCTLRLNKLMKGSGTDCLCVIDQAVLPSELKATFEEHRSFDKSFDSSISCFRATNVEQPVVYAPVGDLNDYDDVRSYQEAAKKSMQKVLKAGFNTPLLFVPKVERFPQAELCTVLGALEQLYVPIHLREAKPGTDSRVTTLSVQIDDPKADEILREALILEAGRYVARDIGGGDPERMAPSQVEKYVKNLFDKLTMTVISDSVTLQKDYPLFAAVNRAADVVERHRGRIIFLEYKPPKPARKTLMLVGKGVTYDTGGADIKAGGVMAGMSRDKCGAAAVAGFMKVVNEIKPENVHVVAALCMVRNSVGEECYVADEIITSRAGLLVRIGNTDAEGRMCMTDALCRMKEMAVEQSLPDPHLFTIATLTGHAFISAGEGQSIAIDNSVAHHANHARKLQAAGQTYGEPFEVSVLRPSDFAFNAGKVIGEDLVQANNAPSVRTPRGHQVPAAFMIMASGLDKHGIKAKVPLKYTHIDIAGSAGEYPAMPTAAPLVSLVKTHLLG</sequence>
<evidence type="ECO:0000256" key="1">
    <source>
        <dbReference type="ARBA" id="ARBA00009528"/>
    </source>
</evidence>
<reference evidence="6 7" key="1">
    <citation type="submission" date="2024-02" db="EMBL/GenBank/DDBJ databases">
        <title>A chromosome-level genome assembly of Drosophila madeirensis, a fruit fly species endemic to Madeira island.</title>
        <authorList>
            <person name="Tomihara K."/>
            <person name="Llopart A."/>
            <person name="Yamamoto D."/>
        </authorList>
    </citation>
    <scope>NUCLEOTIDE SEQUENCE [LARGE SCALE GENOMIC DNA]</scope>
    <source>
        <strain evidence="6 7">RF1</strain>
    </source>
</reference>
<dbReference type="Proteomes" id="UP001500889">
    <property type="component" value="Chromosome O"/>
</dbReference>
<dbReference type="PRINTS" id="PR00481">
    <property type="entry name" value="LAMNOPPTDASE"/>
</dbReference>
<dbReference type="PANTHER" id="PTHR11963:SF48">
    <property type="entry name" value="DIPEPTIDASE B, ISOFORM A"/>
    <property type="match status" value="1"/>
</dbReference>
<dbReference type="InterPro" id="IPR000819">
    <property type="entry name" value="Peptidase_M17_C"/>
</dbReference>
<dbReference type="EMBL" id="AP029263">
    <property type="protein sequence ID" value="BFF92998.1"/>
    <property type="molecule type" value="Genomic_DNA"/>
</dbReference>
<feature type="domain" description="Cytosol aminopeptidase" evidence="5">
    <location>
        <begin position="337"/>
        <end position="344"/>
    </location>
</feature>
<keyword evidence="7" id="KW-1185">Reference proteome</keyword>
<dbReference type="Pfam" id="PF00883">
    <property type="entry name" value="Peptidase_M17"/>
    <property type="match status" value="1"/>
</dbReference>
<keyword evidence="4" id="KW-0378">Hydrolase</keyword>
<dbReference type="InterPro" id="IPR011356">
    <property type="entry name" value="Leucine_aapep/pepB"/>
</dbReference>
<accession>A0AAU9FBE0</accession>
<evidence type="ECO:0000256" key="2">
    <source>
        <dbReference type="ARBA" id="ARBA00022438"/>
    </source>
</evidence>
<evidence type="ECO:0000313" key="7">
    <source>
        <dbReference type="Proteomes" id="UP001500889"/>
    </source>
</evidence>